<dbReference type="GO" id="GO:0005886">
    <property type="term" value="C:plasma membrane"/>
    <property type="evidence" value="ECO:0007669"/>
    <property type="project" value="UniProtKB-SubCell"/>
</dbReference>
<comment type="subcellular location">
    <subcellularLocation>
        <location evidence="1">Cell membrane</location>
    </subcellularLocation>
</comment>
<evidence type="ECO:0000313" key="7">
    <source>
        <dbReference type="Proteomes" id="UP001302494"/>
    </source>
</evidence>
<dbReference type="KEGG" id="nneo:PQG83_20195"/>
<dbReference type="PANTHER" id="PTHR47529">
    <property type="entry name" value="PEPTIDYL-PROLYL CIS-TRANS ISOMERASE D"/>
    <property type="match status" value="1"/>
</dbReference>
<evidence type="ECO:0000256" key="5">
    <source>
        <dbReference type="SAM" id="Phobius"/>
    </source>
</evidence>
<organism evidence="6 7">
    <name type="scientific">Candidatus Nitrospira neomarina</name>
    <dbReference type="NCBI Taxonomy" id="3020899"/>
    <lineage>
        <taxon>Bacteria</taxon>
        <taxon>Pseudomonadati</taxon>
        <taxon>Nitrospirota</taxon>
        <taxon>Nitrospiria</taxon>
        <taxon>Nitrospirales</taxon>
        <taxon>Nitrospiraceae</taxon>
        <taxon>Nitrospira</taxon>
    </lineage>
</organism>
<keyword evidence="7" id="KW-1185">Reference proteome</keyword>
<keyword evidence="2" id="KW-1003">Cell membrane</keyword>
<keyword evidence="4" id="KW-0143">Chaperone</keyword>
<accession>A0AA96GR52</accession>
<keyword evidence="5" id="KW-1133">Transmembrane helix</keyword>
<keyword evidence="5" id="KW-0812">Transmembrane</keyword>
<dbReference type="SUPFAM" id="SSF109998">
    <property type="entry name" value="Triger factor/SurA peptide-binding domain-like"/>
    <property type="match status" value="1"/>
</dbReference>
<dbReference type="RefSeq" id="WP_312744937.1">
    <property type="nucleotide sequence ID" value="NZ_CP116968.1"/>
</dbReference>
<feature type="transmembrane region" description="Helical" evidence="5">
    <location>
        <begin position="12"/>
        <end position="36"/>
    </location>
</feature>
<sequence>MIRIIREGSAKYPWILKLLILGIAVTFVIGMGWYGYESTQGNAVATVGPYKVTKDEYLRTKQGYFRFYRDQLKQEDVKEETIKQLALEGLITTKSWQLLADEMNLAVSAQELHDAIVSQKDFQKDGVFDTEYYQRLLAANRMKPHQYEEQRRNELLAEKARLLVSEATTLTPTEMKEVKELADRQTLDGAEPDPNVLEQIRLQFLMQKKQRAMQAVQTALRARGDVTIHEELL</sequence>
<name>A0AA96GR52_9BACT</name>
<evidence type="ECO:0000256" key="4">
    <source>
        <dbReference type="ARBA" id="ARBA00023186"/>
    </source>
</evidence>
<dbReference type="EMBL" id="CP116968">
    <property type="protein sequence ID" value="WNM62036.1"/>
    <property type="molecule type" value="Genomic_DNA"/>
</dbReference>
<evidence type="ECO:0000256" key="2">
    <source>
        <dbReference type="ARBA" id="ARBA00022475"/>
    </source>
</evidence>
<reference evidence="6 7" key="1">
    <citation type="submission" date="2023-01" db="EMBL/GenBank/DDBJ databases">
        <title>Cultivation and genomic characterization of new, ubiquitous marine nitrite-oxidizing bacteria from the Nitrospirales.</title>
        <authorList>
            <person name="Mueller A.J."/>
            <person name="Daebeler A."/>
            <person name="Herbold C.W."/>
            <person name="Kirkegaard R.H."/>
            <person name="Daims H."/>
        </authorList>
    </citation>
    <scope>NUCLEOTIDE SEQUENCE [LARGE SCALE GENOMIC DNA]</scope>
    <source>
        <strain evidence="6 7">DK</strain>
    </source>
</reference>
<keyword evidence="3 5" id="KW-0472">Membrane</keyword>
<dbReference type="Gene3D" id="1.10.4030.10">
    <property type="entry name" value="Porin chaperone SurA, peptide-binding domain"/>
    <property type="match status" value="1"/>
</dbReference>
<dbReference type="Proteomes" id="UP001302494">
    <property type="component" value="Chromosome"/>
</dbReference>
<dbReference type="Pfam" id="PF13624">
    <property type="entry name" value="SurA_N_3"/>
    <property type="match status" value="1"/>
</dbReference>
<dbReference type="AlphaFoldDB" id="A0AA96GR52"/>
<dbReference type="PANTHER" id="PTHR47529:SF1">
    <property type="entry name" value="PERIPLASMIC CHAPERONE PPID"/>
    <property type="match status" value="1"/>
</dbReference>
<evidence type="ECO:0000256" key="1">
    <source>
        <dbReference type="ARBA" id="ARBA00004236"/>
    </source>
</evidence>
<protein>
    <submittedName>
        <fullName evidence="6">SurA N-terminal domain-containing protein</fullName>
    </submittedName>
</protein>
<gene>
    <name evidence="6" type="ORF">PQG83_20195</name>
</gene>
<dbReference type="InterPro" id="IPR052029">
    <property type="entry name" value="PpiD_chaperone"/>
</dbReference>
<evidence type="ECO:0000256" key="3">
    <source>
        <dbReference type="ARBA" id="ARBA00023136"/>
    </source>
</evidence>
<proteinExistence type="predicted"/>
<evidence type="ECO:0000313" key="6">
    <source>
        <dbReference type="EMBL" id="WNM62036.1"/>
    </source>
</evidence>
<dbReference type="InterPro" id="IPR027304">
    <property type="entry name" value="Trigger_fact/SurA_dom_sf"/>
</dbReference>